<feature type="compositionally biased region" description="Basic residues" evidence="1">
    <location>
        <begin position="117"/>
        <end position="127"/>
    </location>
</feature>
<protein>
    <submittedName>
        <fullName evidence="2">Uncharacterized protein</fullName>
    </submittedName>
</protein>
<feature type="region of interest" description="Disordered" evidence="1">
    <location>
        <begin position="102"/>
        <end position="127"/>
    </location>
</feature>
<gene>
    <name evidence="2" type="ORF">GGR16_003234</name>
</gene>
<reference evidence="2 3" key="1">
    <citation type="submission" date="2020-08" db="EMBL/GenBank/DDBJ databases">
        <title>Genomic Encyclopedia of Type Strains, Phase IV (KMG-IV): sequencing the most valuable type-strain genomes for metagenomic binning, comparative biology and taxonomic classification.</title>
        <authorList>
            <person name="Goeker M."/>
        </authorList>
    </citation>
    <scope>NUCLEOTIDE SEQUENCE [LARGE SCALE GENOMIC DNA]</scope>
    <source>
        <strain evidence="2 3">DSM 103737</strain>
    </source>
</reference>
<comment type="caution">
    <text evidence="2">The sequence shown here is derived from an EMBL/GenBank/DDBJ whole genome shotgun (WGS) entry which is preliminary data.</text>
</comment>
<proteinExistence type="predicted"/>
<evidence type="ECO:0000313" key="3">
    <source>
        <dbReference type="Proteomes" id="UP000577362"/>
    </source>
</evidence>
<dbReference type="EMBL" id="JACIEN010000003">
    <property type="protein sequence ID" value="MBB4018200.1"/>
    <property type="molecule type" value="Genomic_DNA"/>
</dbReference>
<keyword evidence="3" id="KW-1185">Reference proteome</keyword>
<dbReference type="Proteomes" id="UP000577362">
    <property type="component" value="Unassembled WGS sequence"/>
</dbReference>
<dbReference type="RefSeq" id="WP_183317195.1">
    <property type="nucleotide sequence ID" value="NZ_JACIEN010000003.1"/>
</dbReference>
<evidence type="ECO:0000256" key="1">
    <source>
        <dbReference type="SAM" id="MobiDB-lite"/>
    </source>
</evidence>
<accession>A0A840BZ15</accession>
<organism evidence="2 3">
    <name type="scientific">Chelatococcus caeni</name>
    <dbReference type="NCBI Taxonomy" id="1348468"/>
    <lineage>
        <taxon>Bacteria</taxon>
        <taxon>Pseudomonadati</taxon>
        <taxon>Pseudomonadota</taxon>
        <taxon>Alphaproteobacteria</taxon>
        <taxon>Hyphomicrobiales</taxon>
        <taxon>Chelatococcaceae</taxon>
        <taxon>Chelatococcus</taxon>
    </lineage>
</organism>
<sequence length="127" mass="14098">MSELTADGALHIANMRIDALEAIVVELLVELEARKRLSRADVARTMLRAECAMMQSDVAAELDEGGERETDGAVRLTSDVVEHRLGAAPEFYLARTAQHRWMMEGQSGPSPLEPRQSARRARRGGRR</sequence>
<evidence type="ECO:0000313" key="2">
    <source>
        <dbReference type="EMBL" id="MBB4018200.1"/>
    </source>
</evidence>
<name>A0A840BZ15_9HYPH</name>
<dbReference type="AlphaFoldDB" id="A0A840BZ15"/>